<accession>A0A7Z2GRW9</accession>
<protein>
    <submittedName>
        <fullName evidence="1">Uncharacterized protein</fullName>
    </submittedName>
</protein>
<keyword evidence="2" id="KW-1185">Reference proteome</keyword>
<dbReference type="AlphaFoldDB" id="A0A7Z2GRW9"/>
<evidence type="ECO:0000313" key="1">
    <source>
        <dbReference type="EMBL" id="QGZ66671.1"/>
    </source>
</evidence>
<dbReference type="RefSeq" id="WP_158958232.1">
    <property type="nucleotide sequence ID" value="NZ_CP046916.1"/>
</dbReference>
<dbReference type="EMBL" id="CP046916">
    <property type="protein sequence ID" value="QGZ66671.1"/>
    <property type="molecule type" value="Genomic_DNA"/>
</dbReference>
<proteinExistence type="predicted"/>
<organism evidence="1 2">
    <name type="scientific">Paraburkholderia acidisoli</name>
    <dbReference type="NCBI Taxonomy" id="2571748"/>
    <lineage>
        <taxon>Bacteria</taxon>
        <taxon>Pseudomonadati</taxon>
        <taxon>Pseudomonadota</taxon>
        <taxon>Betaproteobacteria</taxon>
        <taxon>Burkholderiales</taxon>
        <taxon>Burkholderiaceae</taxon>
        <taxon>Paraburkholderia</taxon>
    </lineage>
</organism>
<dbReference type="OrthoDB" id="6690820at2"/>
<reference evidence="1 2" key="1">
    <citation type="submission" date="2019-12" db="EMBL/GenBank/DDBJ databases">
        <title>Paraburkholderia acidiphila 7Q-K02 sp. nov and Paraburkholderia acidisoli DHF22 sp. nov., two strains isolated from forest soil.</title>
        <authorList>
            <person name="Gao Z."/>
            <person name="Qiu L."/>
        </authorList>
    </citation>
    <scope>NUCLEOTIDE SEQUENCE [LARGE SCALE GENOMIC DNA]</scope>
    <source>
        <strain evidence="1 2">DHF22</strain>
    </source>
</reference>
<dbReference type="KEGG" id="pacs:FAZ98_33515"/>
<name>A0A7Z2GRW9_9BURK</name>
<dbReference type="Proteomes" id="UP000433577">
    <property type="component" value="Chromosome 4"/>
</dbReference>
<gene>
    <name evidence="1" type="ORF">FAZ98_33515</name>
</gene>
<sequence>MTATLPTEFDSLTPFVAKWALPTQDERQSTRLHASAAELRTFYEAILPHMESALAHVDAFPLGQLPEESAVLFRLMLSMAEIAPHVELYRGDPKVPHSFDERRFIADHGTLVE</sequence>
<evidence type="ECO:0000313" key="2">
    <source>
        <dbReference type="Proteomes" id="UP000433577"/>
    </source>
</evidence>